<dbReference type="OrthoDB" id="529831at2"/>
<dbReference type="RefSeq" id="WP_119597541.1">
    <property type="nucleotide sequence ID" value="NZ_QXQA01000001.1"/>
</dbReference>
<accession>A0A3A1VKK3</accession>
<organism evidence="1 2">
    <name type="scientific">Paenibacillus nanensis</name>
    <dbReference type="NCBI Taxonomy" id="393251"/>
    <lineage>
        <taxon>Bacteria</taxon>
        <taxon>Bacillati</taxon>
        <taxon>Bacillota</taxon>
        <taxon>Bacilli</taxon>
        <taxon>Bacillales</taxon>
        <taxon>Paenibacillaceae</taxon>
        <taxon>Paenibacillus</taxon>
    </lineage>
</organism>
<evidence type="ECO:0000313" key="2">
    <source>
        <dbReference type="Proteomes" id="UP000266482"/>
    </source>
</evidence>
<proteinExistence type="predicted"/>
<dbReference type="Proteomes" id="UP000266482">
    <property type="component" value="Unassembled WGS sequence"/>
</dbReference>
<reference evidence="1 2" key="1">
    <citation type="submission" date="2018-09" db="EMBL/GenBank/DDBJ databases">
        <title>Paenibacillus aracenensis nov. sp. isolated from a cave in southern Spain.</title>
        <authorList>
            <person name="Jurado V."/>
            <person name="Gutierrez-Patricio S."/>
            <person name="Gonzalez-Pimentel J.L."/>
            <person name="Miller A.Z."/>
            <person name="Laiz L."/>
            <person name="Saiz-Jimenez C."/>
        </authorList>
    </citation>
    <scope>NUCLEOTIDE SEQUENCE [LARGE SCALE GENOMIC DNA]</scope>
    <source>
        <strain evidence="1 2">DSM 22867</strain>
    </source>
</reference>
<sequence length="368" mass="40804">MQKTRFITVITALLLFIGEVPAELVSAKSLSAADAELSVKASPQAEYATRRSIPLARLLDGAVSRPDSPVPSTDTYLTVKKQGGKKTVYRVDPDGDLHQEDGVELQLRPAERARLLKAARELRAKHYGELLPWDEAKTVIPRKAKVKVIDLETGLSFNAQRRAGSSHADVQPLTKADTEIMKQIYNGSWSWRRRAILVESNGRVLAASMHGMPHGGDGIPNNGFRGHFCIHFLGSVTHGKGNVDLAHQLMVAKASGTLDAFERQLDPYDVINAFFLANEYGDSQLLAELFPDARHAQAGIRHFGAEDGTVRHQFVEAEEEVDQLVAADIRVDTCVIRGNRCADKTRSVFQMRRLSPAEPWRIDWIEKP</sequence>
<dbReference type="EMBL" id="QXQA01000001">
    <property type="protein sequence ID" value="RIX60166.1"/>
    <property type="molecule type" value="Genomic_DNA"/>
</dbReference>
<dbReference type="AlphaFoldDB" id="A0A3A1VKK3"/>
<name>A0A3A1VKK3_9BACL</name>
<gene>
    <name evidence="1" type="ORF">D3P08_00860</name>
</gene>
<evidence type="ECO:0000313" key="1">
    <source>
        <dbReference type="EMBL" id="RIX60166.1"/>
    </source>
</evidence>
<protein>
    <submittedName>
        <fullName evidence="1">Uncharacterized protein</fullName>
    </submittedName>
</protein>
<comment type="caution">
    <text evidence="1">The sequence shown here is derived from an EMBL/GenBank/DDBJ whole genome shotgun (WGS) entry which is preliminary data.</text>
</comment>
<keyword evidence="2" id="KW-1185">Reference proteome</keyword>